<feature type="transmembrane region" description="Helical" evidence="1">
    <location>
        <begin position="12"/>
        <end position="29"/>
    </location>
</feature>
<keyword evidence="1" id="KW-0472">Membrane</keyword>
<sequence>MSDNFKKLLKFAQIFLLLLLIYALVIFVSEYPQLKNNQNESVFFRKSALNSTTSNWVINGRYSKDETECIENCMRQGGINCGGVLYFACCKSQEKCITYPLGIAKCQEILPDFSCFRPS</sequence>
<evidence type="ECO:0000313" key="3">
    <source>
        <dbReference type="Proteomes" id="UP000009168"/>
    </source>
</evidence>
<dbReference type="GeneID" id="7825307"/>
<evidence type="ECO:0000256" key="1">
    <source>
        <dbReference type="SAM" id="Phobius"/>
    </source>
</evidence>
<dbReference type="RefSeq" id="XP_001024905.1">
    <property type="nucleotide sequence ID" value="XM_001024905.3"/>
</dbReference>
<reference evidence="3" key="1">
    <citation type="journal article" date="2006" name="PLoS Biol.">
        <title>Macronuclear genome sequence of the ciliate Tetrahymena thermophila, a model eukaryote.</title>
        <authorList>
            <person name="Eisen J.A."/>
            <person name="Coyne R.S."/>
            <person name="Wu M."/>
            <person name="Wu D."/>
            <person name="Thiagarajan M."/>
            <person name="Wortman J.R."/>
            <person name="Badger J.H."/>
            <person name="Ren Q."/>
            <person name="Amedeo P."/>
            <person name="Jones K.M."/>
            <person name="Tallon L.J."/>
            <person name="Delcher A.L."/>
            <person name="Salzberg S.L."/>
            <person name="Silva J.C."/>
            <person name="Haas B.J."/>
            <person name="Majoros W.H."/>
            <person name="Farzad M."/>
            <person name="Carlton J.M."/>
            <person name="Smith R.K. Jr."/>
            <person name="Garg J."/>
            <person name="Pearlman R.E."/>
            <person name="Karrer K.M."/>
            <person name="Sun L."/>
            <person name="Manning G."/>
            <person name="Elde N.C."/>
            <person name="Turkewitz A.P."/>
            <person name="Asai D.J."/>
            <person name="Wilkes D.E."/>
            <person name="Wang Y."/>
            <person name="Cai H."/>
            <person name="Collins K."/>
            <person name="Stewart B.A."/>
            <person name="Lee S.R."/>
            <person name="Wilamowska K."/>
            <person name="Weinberg Z."/>
            <person name="Ruzzo W.L."/>
            <person name="Wloga D."/>
            <person name="Gaertig J."/>
            <person name="Frankel J."/>
            <person name="Tsao C.-C."/>
            <person name="Gorovsky M.A."/>
            <person name="Keeling P.J."/>
            <person name="Waller R.F."/>
            <person name="Patron N.J."/>
            <person name="Cherry J.M."/>
            <person name="Stover N.A."/>
            <person name="Krieger C.J."/>
            <person name="del Toro C."/>
            <person name="Ryder H.F."/>
            <person name="Williamson S.C."/>
            <person name="Barbeau R.A."/>
            <person name="Hamilton E.P."/>
            <person name="Orias E."/>
        </authorList>
    </citation>
    <scope>NUCLEOTIDE SEQUENCE [LARGE SCALE GENOMIC DNA]</scope>
    <source>
        <strain evidence="3">SB210</strain>
    </source>
</reference>
<dbReference type="InParanoid" id="I7MIQ6"/>
<dbReference type="AlphaFoldDB" id="I7MIQ6"/>
<dbReference type="HOGENOM" id="CLU_2066173_0_0_1"/>
<dbReference type="KEGG" id="tet:TTHERM_00241810"/>
<keyword evidence="1 2" id="KW-0812">Transmembrane</keyword>
<organism evidence="2 3">
    <name type="scientific">Tetrahymena thermophila (strain SB210)</name>
    <dbReference type="NCBI Taxonomy" id="312017"/>
    <lineage>
        <taxon>Eukaryota</taxon>
        <taxon>Sar</taxon>
        <taxon>Alveolata</taxon>
        <taxon>Ciliophora</taxon>
        <taxon>Intramacronucleata</taxon>
        <taxon>Oligohymenophorea</taxon>
        <taxon>Hymenostomatida</taxon>
        <taxon>Tetrahymenina</taxon>
        <taxon>Tetrahymenidae</taxon>
        <taxon>Tetrahymena</taxon>
    </lineage>
</organism>
<evidence type="ECO:0000313" key="2">
    <source>
        <dbReference type="EMBL" id="EAS04660.1"/>
    </source>
</evidence>
<protein>
    <submittedName>
        <fullName evidence="2">Transmembrane protein, putative</fullName>
    </submittedName>
</protein>
<name>I7MIQ6_TETTS</name>
<gene>
    <name evidence="2" type="ORF">TTHERM_00241810</name>
</gene>
<keyword evidence="3" id="KW-1185">Reference proteome</keyword>
<keyword evidence="1" id="KW-1133">Transmembrane helix</keyword>
<dbReference type="Proteomes" id="UP000009168">
    <property type="component" value="Unassembled WGS sequence"/>
</dbReference>
<proteinExistence type="predicted"/>
<dbReference type="EMBL" id="GG662443">
    <property type="protein sequence ID" value="EAS04660.1"/>
    <property type="molecule type" value="Genomic_DNA"/>
</dbReference>
<accession>I7MIQ6</accession>